<gene>
    <name evidence="1" type="ORF">C7K55_03555</name>
</gene>
<accession>A0A2P7MZA7</accession>
<keyword evidence="2" id="KW-1185">Reference proteome</keyword>
<comment type="caution">
    <text evidence="1">The sequence shown here is derived from an EMBL/GenBank/DDBJ whole genome shotgun (WGS) entry which is preliminary data.</text>
</comment>
<reference evidence="1 2" key="1">
    <citation type="journal article" date="2018" name="Environ. Microbiol.">
        <title>Ecological and genomic features of two widespread freshwater picocyanobacteria.</title>
        <authorList>
            <person name="Cabello-Yeves P.J."/>
            <person name="Picazo A."/>
            <person name="Camacho A."/>
            <person name="Callieri C."/>
            <person name="Rosselli R."/>
            <person name="Roda-Garcia J.J."/>
            <person name="Coutinho F.H."/>
            <person name="Rodriguez-Valera F."/>
        </authorList>
    </citation>
    <scope>NUCLEOTIDE SEQUENCE [LARGE SCALE GENOMIC DNA]</scope>
    <source>
        <strain evidence="1 2">Tous</strain>
    </source>
</reference>
<evidence type="ECO:0000313" key="1">
    <source>
        <dbReference type="EMBL" id="PSJ06534.1"/>
    </source>
</evidence>
<name>A0A2P7MZA7_9CYAN</name>
<sequence length="94" mass="10671">MGVSLPRSMELTARLETSVEEWPYLDGDVLVKTRSRKVCMTCHWFRHHAGANCIPVLTCQLHQGLIAHGEHLTSRCQGWTDDMVRQKGWAPEVA</sequence>
<proteinExistence type="predicted"/>
<dbReference type="EMBL" id="PXXO01000003">
    <property type="protein sequence ID" value="PSJ06534.1"/>
    <property type="molecule type" value="Genomic_DNA"/>
</dbReference>
<dbReference type="OrthoDB" id="540557at2"/>
<protein>
    <submittedName>
        <fullName evidence="1">Galactose oxidase</fullName>
    </submittedName>
</protein>
<evidence type="ECO:0000313" key="2">
    <source>
        <dbReference type="Proteomes" id="UP000243002"/>
    </source>
</evidence>
<dbReference type="AlphaFoldDB" id="A0A2P7MZA7"/>
<dbReference type="Proteomes" id="UP000243002">
    <property type="component" value="Unassembled WGS sequence"/>
</dbReference>
<organism evidence="1 2">
    <name type="scientific">Cyanobium usitatum str. Tous</name>
    <dbReference type="NCBI Taxonomy" id="2116684"/>
    <lineage>
        <taxon>Bacteria</taxon>
        <taxon>Bacillati</taxon>
        <taxon>Cyanobacteriota</taxon>
        <taxon>Cyanophyceae</taxon>
        <taxon>Synechococcales</taxon>
        <taxon>Prochlorococcaceae</taxon>
        <taxon>Cyanobium</taxon>
    </lineage>
</organism>